<dbReference type="InterPro" id="IPR048140">
    <property type="entry name" value="FGAM_small_mem"/>
</dbReference>
<keyword evidence="3" id="KW-1185">Reference proteome</keyword>
<dbReference type="Proteomes" id="UP000680706">
    <property type="component" value="Chromosome"/>
</dbReference>
<feature type="transmembrane region" description="Helical" evidence="1">
    <location>
        <begin position="12"/>
        <end position="34"/>
    </location>
</feature>
<accession>A0ABX8ALC5</accession>
<keyword evidence="1" id="KW-1133">Transmembrane helix</keyword>
<dbReference type="NCBIfam" id="NF041637">
    <property type="entry name" value="FGAM_small_mem"/>
    <property type="match status" value="1"/>
</dbReference>
<dbReference type="RefSeq" id="WP_014286429.1">
    <property type="nucleotide sequence ID" value="NZ_CP074126.1"/>
</dbReference>
<gene>
    <name evidence="2" type="ORF">KGB56_15065</name>
</gene>
<dbReference type="EMBL" id="CP074126">
    <property type="protein sequence ID" value="QUS54700.1"/>
    <property type="molecule type" value="Genomic_DNA"/>
</dbReference>
<organism evidence="2 3">
    <name type="scientific">Pseudovibrio brasiliensis</name>
    <dbReference type="NCBI Taxonomy" id="1898042"/>
    <lineage>
        <taxon>Bacteria</taxon>
        <taxon>Pseudomonadati</taxon>
        <taxon>Pseudomonadota</taxon>
        <taxon>Alphaproteobacteria</taxon>
        <taxon>Hyphomicrobiales</taxon>
        <taxon>Stappiaceae</taxon>
        <taxon>Pseudovibrio</taxon>
    </lineage>
</organism>
<reference evidence="2 3" key="1">
    <citation type="journal article" date="2021" name="Angew. Chem. Int. Ed. Engl.">
        <title>A novel family of nonribosomal peptides modulate collective behavior in Pseudovibrio bacteria isolated from marine sponges.</title>
        <authorList>
            <person name="Ioca L.P."/>
            <person name="Dai Y."/>
            <person name="Kunakom S."/>
            <person name="Diaz-Espinosa J."/>
            <person name="Krunic A."/>
            <person name="Crnkovic C.M."/>
            <person name="Orjala J."/>
            <person name="Sanchez L.M."/>
            <person name="Ferreira A.G."/>
            <person name="Berlinck R.G.S."/>
            <person name="Eustaquio A.S."/>
        </authorList>
    </citation>
    <scope>NUCLEOTIDE SEQUENCE [LARGE SCALE GENOMIC DNA]</scope>
    <source>
        <strain evidence="2 3">Ab134</strain>
    </source>
</reference>
<keyword evidence="1" id="KW-0812">Transmembrane</keyword>
<evidence type="ECO:0000313" key="3">
    <source>
        <dbReference type="Proteomes" id="UP000680706"/>
    </source>
</evidence>
<evidence type="ECO:0000313" key="2">
    <source>
        <dbReference type="EMBL" id="QUS54700.1"/>
    </source>
</evidence>
<name>A0ABX8ALC5_9HYPH</name>
<proteinExistence type="predicted"/>
<protein>
    <submittedName>
        <fullName evidence="2">Phosphoribosylformylglycinamidine synthase</fullName>
    </submittedName>
</protein>
<keyword evidence="1" id="KW-0472">Membrane</keyword>
<sequence length="35" mass="3890">MQDDTSRIIRFMVIKAIIFIGLPAALSVLAVFLLL</sequence>
<evidence type="ECO:0000256" key="1">
    <source>
        <dbReference type="SAM" id="Phobius"/>
    </source>
</evidence>